<organism evidence="2 4">
    <name type="scientific">Verticillium longisporum</name>
    <name type="common">Verticillium dahliae var. longisporum</name>
    <dbReference type="NCBI Taxonomy" id="100787"/>
    <lineage>
        <taxon>Eukaryota</taxon>
        <taxon>Fungi</taxon>
        <taxon>Dikarya</taxon>
        <taxon>Ascomycota</taxon>
        <taxon>Pezizomycotina</taxon>
        <taxon>Sordariomycetes</taxon>
        <taxon>Hypocreomycetidae</taxon>
        <taxon>Glomerellales</taxon>
        <taxon>Plectosphaerellaceae</taxon>
        <taxon>Verticillium</taxon>
    </lineage>
</organism>
<evidence type="ECO:0000313" key="2">
    <source>
        <dbReference type="EMBL" id="CRJ95953.1"/>
    </source>
</evidence>
<dbReference type="STRING" id="100787.A0A0G4KH24"/>
<keyword evidence="4" id="KW-1185">Reference proteome</keyword>
<evidence type="ECO:0000313" key="3">
    <source>
        <dbReference type="EMBL" id="CRK36705.1"/>
    </source>
</evidence>
<evidence type="ECO:0000313" key="4">
    <source>
        <dbReference type="Proteomes" id="UP000044602"/>
    </source>
</evidence>
<name>A0A0G4KH24_VERLO</name>
<protein>
    <recommendedName>
        <fullName evidence="6">Myb-like domain-containing protein</fullName>
    </recommendedName>
</protein>
<reference evidence="4 5" key="1">
    <citation type="submission" date="2015-05" db="EMBL/GenBank/DDBJ databases">
        <authorList>
            <person name="Fogelqvist Johan"/>
        </authorList>
    </citation>
    <scope>NUCLEOTIDE SEQUENCE [LARGE SCALE GENOMIC DNA]</scope>
    <source>
        <strain evidence="2">VL1</strain>
        <strain evidence="3">VL2</strain>
    </source>
</reference>
<proteinExistence type="predicted"/>
<dbReference type="EMBL" id="CVQI01029335">
    <property type="protein sequence ID" value="CRK36705.1"/>
    <property type="molecule type" value="Genomic_DNA"/>
</dbReference>
<evidence type="ECO:0000256" key="1">
    <source>
        <dbReference type="SAM" id="MobiDB-lite"/>
    </source>
</evidence>
<evidence type="ECO:0008006" key="6">
    <source>
        <dbReference type="Google" id="ProtNLM"/>
    </source>
</evidence>
<feature type="compositionally biased region" description="Basic residues" evidence="1">
    <location>
        <begin position="88"/>
        <end position="109"/>
    </location>
</feature>
<gene>
    <name evidence="2" type="ORF">BN1708_002083</name>
    <name evidence="3" type="ORF">BN1723_015115</name>
</gene>
<dbReference type="EMBL" id="CVQH01001113">
    <property type="protein sequence ID" value="CRJ95953.1"/>
    <property type="molecule type" value="Genomic_DNA"/>
</dbReference>
<dbReference type="Proteomes" id="UP000045706">
    <property type="component" value="Unassembled WGS sequence"/>
</dbReference>
<feature type="compositionally biased region" description="Low complexity" evidence="1">
    <location>
        <begin position="71"/>
        <end position="87"/>
    </location>
</feature>
<accession>A0A0G4KH24</accession>
<sequence length="144" mass="15440">MPPKAAAAAGDSCPLSGNEANFIKVMFDNMKTRPDADWDKVAETLGLANSKGAKERFRQMSKKHNWGAREAGSASPAKPAGKSSTAARPRKPAKVTKTSRKTPAKKKQSTRVDAPEPEDPVLESDREEQSSATLNSDEDGGFEP</sequence>
<dbReference type="AlphaFoldDB" id="A0A0G4KH24"/>
<evidence type="ECO:0000313" key="5">
    <source>
        <dbReference type="Proteomes" id="UP000045706"/>
    </source>
</evidence>
<dbReference type="Proteomes" id="UP000044602">
    <property type="component" value="Unassembled WGS sequence"/>
</dbReference>
<feature type="region of interest" description="Disordered" evidence="1">
    <location>
        <begin position="48"/>
        <end position="144"/>
    </location>
</feature>